<keyword evidence="6" id="KW-1185">Reference proteome</keyword>
<dbReference type="PANTHER" id="PTHR47894">
    <property type="entry name" value="HTH-TYPE TRANSCRIPTIONAL REGULATOR GADX"/>
    <property type="match status" value="1"/>
</dbReference>
<dbReference type="EMBL" id="CP098023">
    <property type="protein sequence ID" value="WKD50422.1"/>
    <property type="molecule type" value="Genomic_DNA"/>
</dbReference>
<reference evidence="5 6" key="1">
    <citation type="submission" date="2022-05" db="EMBL/GenBank/DDBJ databases">
        <title>Microbulbifer sp. nov., isolated from sponge.</title>
        <authorList>
            <person name="Gao L."/>
        </authorList>
    </citation>
    <scope>NUCLEOTIDE SEQUENCE [LARGE SCALE GENOMIC DNA]</scope>
    <source>
        <strain evidence="5 6">MI-G</strain>
    </source>
</reference>
<name>A0ABY9EE47_9GAMM</name>
<evidence type="ECO:0000256" key="1">
    <source>
        <dbReference type="ARBA" id="ARBA00023015"/>
    </source>
</evidence>
<dbReference type="InterPro" id="IPR009057">
    <property type="entry name" value="Homeodomain-like_sf"/>
</dbReference>
<organism evidence="5 6">
    <name type="scientific">Microbulbifer spongiae</name>
    <dbReference type="NCBI Taxonomy" id="2944933"/>
    <lineage>
        <taxon>Bacteria</taxon>
        <taxon>Pseudomonadati</taxon>
        <taxon>Pseudomonadota</taxon>
        <taxon>Gammaproteobacteria</taxon>
        <taxon>Cellvibrionales</taxon>
        <taxon>Microbulbiferaceae</taxon>
        <taxon>Microbulbifer</taxon>
    </lineage>
</organism>
<evidence type="ECO:0000256" key="3">
    <source>
        <dbReference type="ARBA" id="ARBA00023163"/>
    </source>
</evidence>
<gene>
    <name evidence="5" type="ORF">M8T91_03020</name>
</gene>
<protein>
    <submittedName>
        <fullName evidence="5">AraC family transcriptional regulator</fullName>
    </submittedName>
</protein>
<sequence>MKPTYEIRIGTLAGFDTLVPQLGGVPAKLLARASLPPNCVRRPEILISISTLVDLLNVCKQELQCDDFGLRLAELQGLRMLGILGKLLLNGGNLDTALSACHRYMVLHNQADHWRLSEQGERLQAQRISHYSGLSDTDQYSELAMGAACRLFRELAGTDIRPLQVLFRHTPISSMQRYREYFDAEVLFAQERDCLIFDATLLRRPLSAPAPSLINYFEKFTHGLIKQYQGDIAAQVRTLILQTLGAKQHSLAQISQLMDMPVRTLQRRLNDSGTSFRQLLQQARMETARWHLRASSIDIGLLSASLGYTDVSAFSKAFRSIHGSSPLQWRKYQHEMH</sequence>
<evidence type="ECO:0000313" key="6">
    <source>
        <dbReference type="Proteomes" id="UP001321520"/>
    </source>
</evidence>
<dbReference type="InterPro" id="IPR032687">
    <property type="entry name" value="AraC-type_N"/>
</dbReference>
<keyword evidence="3" id="KW-0804">Transcription</keyword>
<proteinExistence type="predicted"/>
<keyword evidence="2" id="KW-0238">DNA-binding</keyword>
<dbReference type="SUPFAM" id="SSF46689">
    <property type="entry name" value="Homeodomain-like"/>
    <property type="match status" value="1"/>
</dbReference>
<dbReference type="RefSeq" id="WP_301416692.1">
    <property type="nucleotide sequence ID" value="NZ_CP098023.1"/>
</dbReference>
<accession>A0ABY9EE47</accession>
<keyword evidence="1" id="KW-0805">Transcription regulation</keyword>
<dbReference type="PROSITE" id="PS01124">
    <property type="entry name" value="HTH_ARAC_FAMILY_2"/>
    <property type="match status" value="1"/>
</dbReference>
<feature type="domain" description="HTH araC/xylS-type" evidence="4">
    <location>
        <begin position="234"/>
        <end position="332"/>
    </location>
</feature>
<dbReference type="Proteomes" id="UP001321520">
    <property type="component" value="Chromosome"/>
</dbReference>
<dbReference type="SMART" id="SM00342">
    <property type="entry name" value="HTH_ARAC"/>
    <property type="match status" value="1"/>
</dbReference>
<dbReference type="Pfam" id="PF12833">
    <property type="entry name" value="HTH_18"/>
    <property type="match status" value="1"/>
</dbReference>
<dbReference type="PANTHER" id="PTHR47894:SF4">
    <property type="entry name" value="HTH-TYPE TRANSCRIPTIONAL REGULATOR GADX"/>
    <property type="match status" value="1"/>
</dbReference>
<dbReference type="InterPro" id="IPR018060">
    <property type="entry name" value="HTH_AraC"/>
</dbReference>
<evidence type="ECO:0000259" key="4">
    <source>
        <dbReference type="PROSITE" id="PS01124"/>
    </source>
</evidence>
<dbReference type="Gene3D" id="1.10.10.60">
    <property type="entry name" value="Homeodomain-like"/>
    <property type="match status" value="1"/>
</dbReference>
<dbReference type="Pfam" id="PF12625">
    <property type="entry name" value="Arabinose_bd"/>
    <property type="match status" value="1"/>
</dbReference>
<evidence type="ECO:0000256" key="2">
    <source>
        <dbReference type="ARBA" id="ARBA00023125"/>
    </source>
</evidence>
<evidence type="ECO:0000313" key="5">
    <source>
        <dbReference type="EMBL" id="WKD50422.1"/>
    </source>
</evidence>